<gene>
    <name evidence="2" type="ORF">L5515_019340</name>
</gene>
<feature type="compositionally biased region" description="Polar residues" evidence="1">
    <location>
        <begin position="319"/>
        <end position="337"/>
    </location>
</feature>
<dbReference type="EMBL" id="CP092625">
    <property type="protein sequence ID" value="UMM44089.1"/>
    <property type="molecule type" value="Genomic_DNA"/>
</dbReference>
<dbReference type="AlphaFoldDB" id="A0AAE9FLR4"/>
<evidence type="ECO:0000313" key="3">
    <source>
        <dbReference type="Proteomes" id="UP000829354"/>
    </source>
</evidence>
<feature type="compositionally biased region" description="Polar residues" evidence="1">
    <location>
        <begin position="302"/>
        <end position="311"/>
    </location>
</feature>
<evidence type="ECO:0000256" key="1">
    <source>
        <dbReference type="SAM" id="MobiDB-lite"/>
    </source>
</evidence>
<feature type="region of interest" description="Disordered" evidence="1">
    <location>
        <begin position="191"/>
        <end position="210"/>
    </location>
</feature>
<feature type="compositionally biased region" description="Polar residues" evidence="1">
    <location>
        <begin position="432"/>
        <end position="444"/>
    </location>
</feature>
<feature type="region of interest" description="Disordered" evidence="1">
    <location>
        <begin position="565"/>
        <end position="609"/>
    </location>
</feature>
<feature type="compositionally biased region" description="Polar residues" evidence="1">
    <location>
        <begin position="572"/>
        <end position="603"/>
    </location>
</feature>
<feature type="compositionally biased region" description="Basic and acidic residues" evidence="1">
    <location>
        <begin position="462"/>
        <end position="471"/>
    </location>
</feature>
<evidence type="ECO:0000313" key="2">
    <source>
        <dbReference type="EMBL" id="UMM44089.1"/>
    </source>
</evidence>
<accession>A0AAE9FLR4</accession>
<sequence length="819" mass="90778">MHAMLASKEPYARNDLRPKLNDKFFEELADLRYGDSSVEKQKYDKIGEKFAFWKFLSDEQKKRCILDPSTSIRSKRWNVSNGIKISDEEKSEFLKQRRPLHEITCRSLLERLLKASETDKARGESIEKPLSHAFAAFPLYFDQFHFATQSLPESDIFIKGWFERKHAELRNKTFGNQQTAQEETGGTDDIQITYWQPPHESSSHNQTQQSQCVVPKEREHQATSFVQDVQKRRNQILNRNYLMDIQAFAKHLGTFQQERMAGNVSGNVLSTNSSTSSTGNVPQIPRNSPRPRIMLEKLLSGNNTSSSSIQNPKDAVQVSVENQETQKTSVSDDGQSSPEILLVNVTHPATISNRSVLQSQRAAPKPKVPATTFNPACSNALQDFVFPESSVMDGRRSEDSKMGTNARKRSSSRIEKSVGRDAPSHPIGIDNDSPQVPATSSDLTPTTATFFNSINQSIARIARDDDTRVEESSATNSSRRKQRAPKKSRIVQYANETETESGNVSGDAQRAVSQLSSRAGETGNIPQTSQPRTAFTGSRDILAEILAKEKLPTNAETLNLGAGQIWNKDSSRNPSTSGVNSRSAPQIQSDVQPEFQATASNPGRTHGIRDSVRTENFGIDASSGMDTIRSESRIGTDVPRSSPSRMEESVGKSLLLKIVEDVRTTNTPIGIYDDFPQGFFSVPDYSQLSAPRRNNQPSNSAWFPTLDVPESYSFAPTSLEDNRPSISSQASSSLLPNTMPTDDITHQATLSIAPPPRMISSIMNHLSTQMKKREESGCLDFSKIEVNLKATGKELDDTISFLNNLTAQLASAKQGGSYQ</sequence>
<feature type="region of interest" description="Disordered" evidence="1">
    <location>
        <begin position="462"/>
        <end position="535"/>
    </location>
</feature>
<organism evidence="2 3">
    <name type="scientific">Caenorhabditis briggsae</name>
    <dbReference type="NCBI Taxonomy" id="6238"/>
    <lineage>
        <taxon>Eukaryota</taxon>
        <taxon>Metazoa</taxon>
        <taxon>Ecdysozoa</taxon>
        <taxon>Nematoda</taxon>
        <taxon>Chromadorea</taxon>
        <taxon>Rhabditida</taxon>
        <taxon>Rhabditina</taxon>
        <taxon>Rhabditomorpha</taxon>
        <taxon>Rhabditoidea</taxon>
        <taxon>Rhabditidae</taxon>
        <taxon>Peloderinae</taxon>
        <taxon>Caenorhabditis</taxon>
    </lineage>
</organism>
<feature type="compositionally biased region" description="Basic residues" evidence="1">
    <location>
        <begin position="478"/>
        <end position="489"/>
    </location>
</feature>
<feature type="region of interest" description="Disordered" evidence="1">
    <location>
        <begin position="269"/>
        <end position="289"/>
    </location>
</feature>
<feature type="region of interest" description="Disordered" evidence="1">
    <location>
        <begin position="302"/>
        <end position="337"/>
    </location>
</feature>
<feature type="compositionally biased region" description="Polar residues" evidence="1">
    <location>
        <begin position="199"/>
        <end position="210"/>
    </location>
</feature>
<feature type="compositionally biased region" description="Basic and acidic residues" evidence="1">
    <location>
        <begin position="412"/>
        <end position="423"/>
    </location>
</feature>
<feature type="compositionally biased region" description="Low complexity" evidence="1">
    <location>
        <begin position="269"/>
        <end position="281"/>
    </location>
</feature>
<proteinExistence type="predicted"/>
<feature type="region of interest" description="Disordered" evidence="1">
    <location>
        <begin position="714"/>
        <end position="742"/>
    </location>
</feature>
<feature type="compositionally biased region" description="Polar residues" evidence="1">
    <location>
        <begin position="494"/>
        <end position="535"/>
    </location>
</feature>
<dbReference type="Proteomes" id="UP000829354">
    <property type="component" value="Chromosome X"/>
</dbReference>
<protein>
    <submittedName>
        <fullName evidence="2">Uncharacterized protein</fullName>
    </submittedName>
</protein>
<name>A0AAE9FLR4_CAEBR</name>
<feature type="region of interest" description="Disordered" evidence="1">
    <location>
        <begin position="391"/>
        <end position="444"/>
    </location>
</feature>
<reference evidence="2 3" key="1">
    <citation type="submission" date="2022-04" db="EMBL/GenBank/DDBJ databases">
        <title>Chromosome-level reference genomes for two strains of Caenorhabditis briggsae: an improved platform for comparative genomics.</title>
        <authorList>
            <person name="Stevens L."/>
            <person name="Andersen E."/>
        </authorList>
    </citation>
    <scope>NUCLEOTIDE SEQUENCE [LARGE SCALE GENOMIC DNA]</scope>
    <source>
        <strain evidence="2">VX34</strain>
        <tissue evidence="2">Whole-organism</tissue>
    </source>
</reference>
<keyword evidence="3" id="KW-1185">Reference proteome</keyword>